<dbReference type="SUPFAM" id="SSF143120">
    <property type="entry name" value="YefM-like"/>
    <property type="match status" value="1"/>
</dbReference>
<comment type="similarity">
    <text evidence="1">Belongs to the phD/YefM antitoxin family.</text>
</comment>
<proteinExistence type="inferred from homology"/>
<name>A0ABV2N8A1_9HYPH</name>
<dbReference type="Proteomes" id="UP001549119">
    <property type="component" value="Unassembled WGS sequence"/>
</dbReference>
<protein>
    <submittedName>
        <fullName evidence="2">PHD/YefM family antitoxin component YafN of YafNO toxin-antitoxin module</fullName>
    </submittedName>
</protein>
<evidence type="ECO:0000256" key="1">
    <source>
        <dbReference type="ARBA" id="ARBA00009981"/>
    </source>
</evidence>
<reference evidence="2 3" key="1">
    <citation type="submission" date="2024-06" db="EMBL/GenBank/DDBJ databases">
        <title>Genomics of switchgrass bacterial isolates.</title>
        <authorList>
            <person name="Shade A."/>
        </authorList>
    </citation>
    <scope>NUCLEOTIDE SEQUENCE [LARGE SCALE GENOMIC DNA]</scope>
    <source>
        <strain evidence="2 3">PvP084</strain>
    </source>
</reference>
<dbReference type="Gene3D" id="3.40.1620.10">
    <property type="entry name" value="YefM-like domain"/>
    <property type="match status" value="1"/>
</dbReference>
<accession>A0ABV2N8A1</accession>
<sequence>MAKFEPVRVSSADVVRQFSLYADMALTSPVIVSKHGRDRNVILSFEEYNRLTKRDLISLKSEDTPQEFIDDLESFISEKNIGEKK</sequence>
<dbReference type="EMBL" id="JBEPNW010000001">
    <property type="protein sequence ID" value="MET3862708.1"/>
    <property type="molecule type" value="Genomic_DNA"/>
</dbReference>
<evidence type="ECO:0000313" key="3">
    <source>
        <dbReference type="Proteomes" id="UP001549119"/>
    </source>
</evidence>
<comment type="caution">
    <text evidence="2">The sequence shown here is derived from an EMBL/GenBank/DDBJ whole genome shotgun (WGS) entry which is preliminary data.</text>
</comment>
<gene>
    <name evidence="2" type="ORF">ABIC20_000017</name>
</gene>
<evidence type="ECO:0000313" key="2">
    <source>
        <dbReference type="EMBL" id="MET3862708.1"/>
    </source>
</evidence>
<dbReference type="InterPro" id="IPR036165">
    <property type="entry name" value="YefM-like_sf"/>
</dbReference>
<keyword evidence="3" id="KW-1185">Reference proteome</keyword>
<dbReference type="RefSeq" id="WP_209651012.1">
    <property type="nucleotide sequence ID" value="NZ_JBEPNV010000003.1"/>
</dbReference>
<organism evidence="2 3">
    <name type="scientific">Methylobacterium radiotolerans</name>
    <dbReference type="NCBI Taxonomy" id="31998"/>
    <lineage>
        <taxon>Bacteria</taxon>
        <taxon>Pseudomonadati</taxon>
        <taxon>Pseudomonadota</taxon>
        <taxon>Alphaproteobacteria</taxon>
        <taxon>Hyphomicrobiales</taxon>
        <taxon>Methylobacteriaceae</taxon>
        <taxon>Methylobacterium</taxon>
    </lineage>
</organism>